<dbReference type="GO" id="GO:0005886">
    <property type="term" value="C:plasma membrane"/>
    <property type="evidence" value="ECO:0007669"/>
    <property type="project" value="UniProtKB-SubCell"/>
</dbReference>
<evidence type="ECO:0000313" key="10">
    <source>
        <dbReference type="EMBL" id="KKM93381.1"/>
    </source>
</evidence>
<feature type="non-terminal residue" evidence="10">
    <location>
        <position position="501"/>
    </location>
</feature>
<evidence type="ECO:0000256" key="5">
    <source>
        <dbReference type="ARBA" id="ARBA00022692"/>
    </source>
</evidence>
<feature type="transmembrane region" description="Helical" evidence="8">
    <location>
        <begin position="56"/>
        <end position="75"/>
    </location>
</feature>
<feature type="domain" description="Glycosyltransferase RgtA/B/C/D-like" evidence="9">
    <location>
        <begin position="65"/>
        <end position="221"/>
    </location>
</feature>
<reference evidence="10" key="1">
    <citation type="journal article" date="2015" name="Nature">
        <title>Complex archaea that bridge the gap between prokaryotes and eukaryotes.</title>
        <authorList>
            <person name="Spang A."/>
            <person name="Saw J.H."/>
            <person name="Jorgensen S.L."/>
            <person name="Zaremba-Niedzwiedzka K."/>
            <person name="Martijn J."/>
            <person name="Lind A.E."/>
            <person name="van Eijk R."/>
            <person name="Schleper C."/>
            <person name="Guy L."/>
            <person name="Ettema T.J."/>
        </authorList>
    </citation>
    <scope>NUCLEOTIDE SEQUENCE</scope>
</reference>
<feature type="transmembrane region" description="Helical" evidence="8">
    <location>
        <begin position="160"/>
        <end position="192"/>
    </location>
</feature>
<keyword evidence="6 8" id="KW-1133">Transmembrane helix</keyword>
<accession>A0A0F9M222</accession>
<sequence>MRIKFKSRIIKELIPLIIVIIVALFIFPVKGVPVNNNAANWLQAASKPLHRLGPEVISNNILALPLYPIILSSAFKLGGKTVQSASLATRIFFALEIILIYLLGRIFYGIAVGLLSSGLVLTSYGVNLVACFIQTDIVLPFFILLFILIYYITLTRSSRIWAIFAGISLGLALMVKESALLCLGLPFGMVFLAPKGKRWKYAQLGFWVIGTLVILLVLGVIYMAFTSDYFNSTLDLARFFYQTSQVTAEISSFAQWGYLFTTGFPKTIFNYYHNYLQNVTPLSLLMIFGWFFVLIRAFISKKTSDLILAILGICFLPLILWTTDVVHRLGQTAMIYIFLYVPLATFVVSSTSLLIRYAIKFNNKYKKFNTISSVVKKHPRLISNLLIVLIGFFLIKAQLFNKNDSTWKFWTEHSYSLSIFAKKKFEVYGRYTNEQQEAAVWLKKNASKNAKIIADGYTRQALDFFEVARYEIPAFHPKKAVSIENFSGKRDDNAQPLYLIT</sequence>
<protein>
    <recommendedName>
        <fullName evidence="9">Glycosyltransferase RgtA/B/C/D-like domain-containing protein</fullName>
    </recommendedName>
</protein>
<dbReference type="AlphaFoldDB" id="A0A0F9M222"/>
<feature type="transmembrane region" description="Helical" evidence="8">
    <location>
        <begin position="204"/>
        <end position="225"/>
    </location>
</feature>
<keyword evidence="5 8" id="KW-0812">Transmembrane</keyword>
<feature type="transmembrane region" description="Helical" evidence="8">
    <location>
        <begin position="87"/>
        <end position="104"/>
    </location>
</feature>
<keyword evidence="2" id="KW-1003">Cell membrane</keyword>
<evidence type="ECO:0000256" key="4">
    <source>
        <dbReference type="ARBA" id="ARBA00022679"/>
    </source>
</evidence>
<comment type="caution">
    <text evidence="10">The sequence shown here is derived from an EMBL/GenBank/DDBJ whole genome shotgun (WGS) entry which is preliminary data.</text>
</comment>
<keyword evidence="3" id="KW-0328">Glycosyltransferase</keyword>
<feature type="transmembrane region" description="Helical" evidence="8">
    <location>
        <begin position="110"/>
        <end position="130"/>
    </location>
</feature>
<dbReference type="GO" id="GO:0016763">
    <property type="term" value="F:pentosyltransferase activity"/>
    <property type="evidence" value="ECO:0007669"/>
    <property type="project" value="TreeGrafter"/>
</dbReference>
<evidence type="ECO:0000256" key="7">
    <source>
        <dbReference type="ARBA" id="ARBA00023136"/>
    </source>
</evidence>
<feature type="transmembrane region" description="Helical" evidence="8">
    <location>
        <begin position="137"/>
        <end position="154"/>
    </location>
</feature>
<keyword evidence="4" id="KW-0808">Transferase</keyword>
<feature type="transmembrane region" description="Helical" evidence="8">
    <location>
        <begin position="306"/>
        <end position="323"/>
    </location>
</feature>
<dbReference type="PANTHER" id="PTHR33908:SF11">
    <property type="entry name" value="MEMBRANE PROTEIN"/>
    <property type="match status" value="1"/>
</dbReference>
<dbReference type="InterPro" id="IPR038731">
    <property type="entry name" value="RgtA/B/C-like"/>
</dbReference>
<evidence type="ECO:0000256" key="1">
    <source>
        <dbReference type="ARBA" id="ARBA00004651"/>
    </source>
</evidence>
<evidence type="ECO:0000256" key="2">
    <source>
        <dbReference type="ARBA" id="ARBA00022475"/>
    </source>
</evidence>
<organism evidence="10">
    <name type="scientific">marine sediment metagenome</name>
    <dbReference type="NCBI Taxonomy" id="412755"/>
    <lineage>
        <taxon>unclassified sequences</taxon>
        <taxon>metagenomes</taxon>
        <taxon>ecological metagenomes</taxon>
    </lineage>
</organism>
<feature type="transmembrane region" description="Helical" evidence="8">
    <location>
        <begin position="279"/>
        <end position="299"/>
    </location>
</feature>
<keyword evidence="7 8" id="KW-0472">Membrane</keyword>
<feature type="transmembrane region" description="Helical" evidence="8">
    <location>
        <begin position="335"/>
        <end position="359"/>
    </location>
</feature>
<dbReference type="Pfam" id="PF13231">
    <property type="entry name" value="PMT_2"/>
    <property type="match status" value="1"/>
</dbReference>
<dbReference type="EMBL" id="LAZR01006271">
    <property type="protein sequence ID" value="KKM93381.1"/>
    <property type="molecule type" value="Genomic_DNA"/>
</dbReference>
<feature type="transmembrane region" description="Helical" evidence="8">
    <location>
        <begin position="12"/>
        <end position="29"/>
    </location>
</feature>
<comment type="subcellular location">
    <subcellularLocation>
        <location evidence="1">Cell membrane</location>
        <topology evidence="1">Multi-pass membrane protein</topology>
    </subcellularLocation>
</comment>
<name>A0A0F9M222_9ZZZZ</name>
<dbReference type="GO" id="GO:0008610">
    <property type="term" value="P:lipid biosynthetic process"/>
    <property type="evidence" value="ECO:0007669"/>
    <property type="project" value="UniProtKB-ARBA"/>
</dbReference>
<evidence type="ECO:0000259" key="9">
    <source>
        <dbReference type="Pfam" id="PF13231"/>
    </source>
</evidence>
<proteinExistence type="predicted"/>
<evidence type="ECO:0000256" key="3">
    <source>
        <dbReference type="ARBA" id="ARBA00022676"/>
    </source>
</evidence>
<feature type="transmembrane region" description="Helical" evidence="8">
    <location>
        <begin position="380"/>
        <end position="399"/>
    </location>
</feature>
<evidence type="ECO:0000256" key="8">
    <source>
        <dbReference type="SAM" id="Phobius"/>
    </source>
</evidence>
<evidence type="ECO:0000256" key="6">
    <source>
        <dbReference type="ARBA" id="ARBA00022989"/>
    </source>
</evidence>
<gene>
    <name evidence="10" type="ORF">LCGC14_1208990</name>
</gene>
<dbReference type="InterPro" id="IPR050297">
    <property type="entry name" value="LipidA_mod_glycosyltrf_83"/>
</dbReference>
<dbReference type="PANTHER" id="PTHR33908">
    <property type="entry name" value="MANNOSYLTRANSFERASE YKCB-RELATED"/>
    <property type="match status" value="1"/>
</dbReference>